<dbReference type="AlphaFoldDB" id="A0A3P3YD12"/>
<evidence type="ECO:0000313" key="3">
    <source>
        <dbReference type="Proteomes" id="UP000290189"/>
    </source>
</evidence>
<proteinExistence type="predicted"/>
<protein>
    <submittedName>
        <fullName evidence="2">Uncharacterized protein</fullName>
    </submittedName>
</protein>
<evidence type="ECO:0000313" key="2">
    <source>
        <dbReference type="EMBL" id="SPQ98032.1"/>
    </source>
</evidence>
<reference evidence="2 3" key="1">
    <citation type="submission" date="2018-03" db="EMBL/GenBank/DDBJ databases">
        <authorList>
            <person name="Fogelqvist J."/>
        </authorList>
    </citation>
    <scope>NUCLEOTIDE SEQUENCE [LARGE SCALE GENOMIC DNA]</scope>
</reference>
<dbReference type="Proteomes" id="UP000290189">
    <property type="component" value="Unassembled WGS sequence"/>
</dbReference>
<sequence>MGTGNELDGLANRLDATRRQLAAIADCNDTVIATLRGMLRTEPDPQTTTRQMSRALSERDQAIDERDQALAERDEALALVARLRKRIDKLRTRF</sequence>
<feature type="region of interest" description="Disordered" evidence="1">
    <location>
        <begin position="41"/>
        <end position="61"/>
    </location>
</feature>
<name>A0A3P3YD12_PLABS</name>
<gene>
    <name evidence="2" type="ORF">PLBR_LOCUS5247</name>
</gene>
<dbReference type="EMBL" id="OVEO01000008">
    <property type="protein sequence ID" value="SPQ98032.1"/>
    <property type="molecule type" value="Genomic_DNA"/>
</dbReference>
<feature type="compositionally biased region" description="Polar residues" evidence="1">
    <location>
        <begin position="44"/>
        <end position="54"/>
    </location>
</feature>
<keyword evidence="2" id="KW-0496">Mitochondrion</keyword>
<geneLocation type="mitochondrion" evidence="2"/>
<accession>A0A3P3YD12</accession>
<evidence type="ECO:0000256" key="1">
    <source>
        <dbReference type="SAM" id="MobiDB-lite"/>
    </source>
</evidence>
<organism evidence="2 3">
    <name type="scientific">Plasmodiophora brassicae</name>
    <name type="common">Clubroot disease agent</name>
    <dbReference type="NCBI Taxonomy" id="37360"/>
    <lineage>
        <taxon>Eukaryota</taxon>
        <taxon>Sar</taxon>
        <taxon>Rhizaria</taxon>
        <taxon>Endomyxa</taxon>
        <taxon>Phytomyxea</taxon>
        <taxon>Plasmodiophorida</taxon>
        <taxon>Plasmodiophoridae</taxon>
        <taxon>Plasmodiophora</taxon>
    </lineage>
</organism>